<feature type="active site" evidence="2">
    <location>
        <position position="463"/>
    </location>
</feature>
<dbReference type="SUPFAM" id="SSF81296">
    <property type="entry name" value="E set domains"/>
    <property type="match status" value="1"/>
</dbReference>
<dbReference type="InterPro" id="IPR050779">
    <property type="entry name" value="Transglutaminase"/>
</dbReference>
<dbReference type="GO" id="GO:0046872">
    <property type="term" value="F:metal ion binding"/>
    <property type="evidence" value="ECO:0007669"/>
    <property type="project" value="UniProtKB-KW"/>
</dbReference>
<sequence length="797" mass="90153">MYREYSSFDFRHRTNNQPNHSSRTPYTPYDYPLGRHDYRNRNRGGTPGHRRNRPRYTRGNRRPYWGSNWWWFNNPSTDIGWRPRWPIGGGSGGGTSGGTEPPKPEVVVPEKVDAVLKAQMIDLHKESNRKAHHTDEYEDSSLIVRRGQLFEFTAILNSDFDKATDKVIVQLTKGETPQQNKGTLVRLRMSDKLTGNDWCARLSKINGNEITIQVQPAADAVVGKYKLFVETFDKEGNYFRYKNKEELVILFNPWCKADQCLVPDEAERNEYILNEDGRIWVGAAYRNNGRIWHFGQFEEQCLNAALYLLERSDLKDTSHGNPILVARKLTAMANDNDGDGGVLAGNWSGDYSGGTSPSKWTGSPAIFDEFMRTKRTVKFGQCWVFSGILTTLCRTLGIPARSVTNFDSAHDTDLSMTIDNHWASAGRPLKHLDDSVWNFHVWNEAYMSRPDLPDGMGGWQAIDSTPQEQSEGVFRCGPAPVNAIKEGLVYLGQDTKFIFGEVNGDRVKWVQEWNGELRAIGGDQHAIGHQISTKAVGSNTRNDVTDHYKYPEGSQEEREAVKRASKHSSRKAELSDLYKLEERQDLVFTPSETSKRNGDAIIKTIIKNKSDQARTVDIVYDATATYYTGIAGETLKEHNVTVTIPPKQERFAEWTILGKDYLNEVDEDANIGVYMCAHVQETDQFFTHIFKFTIEKPDLQIAVPMTDAVAGEEIEVTISMPRSELEIDMTNGELRVEGAGQKQVVINIPEAIRPGDVLTRTVKMTPRFHGNRTIYATFNSRQLTNITGDAKITVLKA</sequence>
<feature type="binding site" evidence="3">
    <location>
        <position position="503"/>
    </location>
    <ligand>
        <name>Ca(2+)</name>
        <dbReference type="ChEBI" id="CHEBI:29108"/>
    </ligand>
</feature>
<evidence type="ECO:0000256" key="1">
    <source>
        <dbReference type="ARBA" id="ARBA00005968"/>
    </source>
</evidence>
<feature type="compositionally biased region" description="Polar residues" evidence="4">
    <location>
        <begin position="15"/>
        <end position="25"/>
    </location>
</feature>
<dbReference type="EMBL" id="CAIIXF020000003">
    <property type="protein sequence ID" value="CAH1780525.1"/>
    <property type="molecule type" value="Genomic_DNA"/>
</dbReference>
<evidence type="ECO:0000313" key="5">
    <source>
        <dbReference type="EMBL" id="CAH1780525.1"/>
    </source>
</evidence>
<dbReference type="InterPro" id="IPR038765">
    <property type="entry name" value="Papain-like_cys_pep_sf"/>
</dbReference>
<evidence type="ECO:0000256" key="3">
    <source>
        <dbReference type="PIRSR" id="PIRSR000459-2"/>
    </source>
</evidence>
<dbReference type="PANTHER" id="PTHR11590">
    <property type="entry name" value="PROTEIN-GLUTAMINE GAMMA-GLUTAMYLTRANSFERASE"/>
    <property type="match status" value="1"/>
</dbReference>
<dbReference type="InterPro" id="IPR013783">
    <property type="entry name" value="Ig-like_fold"/>
</dbReference>
<dbReference type="SMART" id="SM00460">
    <property type="entry name" value="TGc"/>
    <property type="match status" value="1"/>
</dbReference>
<feature type="binding site" evidence="3">
    <location>
        <position position="552"/>
    </location>
    <ligand>
        <name>Ca(2+)</name>
        <dbReference type="ChEBI" id="CHEBI:29108"/>
    </ligand>
</feature>
<dbReference type="Gene3D" id="2.60.40.10">
    <property type="entry name" value="Immunoglobulins"/>
    <property type="match status" value="3"/>
</dbReference>
<dbReference type="Pfam" id="PF00868">
    <property type="entry name" value="Transglut_N"/>
    <property type="match status" value="1"/>
</dbReference>
<dbReference type="SUPFAM" id="SSF54001">
    <property type="entry name" value="Cysteine proteinases"/>
    <property type="match status" value="1"/>
</dbReference>
<evidence type="ECO:0000256" key="4">
    <source>
        <dbReference type="SAM" id="MobiDB-lite"/>
    </source>
</evidence>
<dbReference type="OrthoDB" id="437511at2759"/>
<keyword evidence="3" id="KW-0106">Calcium</keyword>
<dbReference type="InterPro" id="IPR001102">
    <property type="entry name" value="Transglutaminase_N"/>
</dbReference>
<feature type="region of interest" description="Disordered" evidence="4">
    <location>
        <begin position="83"/>
        <end position="103"/>
    </location>
</feature>
<protein>
    <submittedName>
        <fullName evidence="5">Uncharacterized protein</fullName>
    </submittedName>
</protein>
<keyword evidence="6" id="KW-1185">Reference proteome</keyword>
<dbReference type="GO" id="GO:0003810">
    <property type="term" value="F:protein-glutamine gamma-glutamyltransferase activity"/>
    <property type="evidence" value="ECO:0007669"/>
    <property type="project" value="InterPro"/>
</dbReference>
<accession>A0A8J1UMJ3</accession>
<feature type="active site" evidence="2">
    <location>
        <position position="440"/>
    </location>
</feature>
<feature type="binding site" evidence="3">
    <location>
        <position position="505"/>
    </location>
    <ligand>
        <name>Ca(2+)</name>
        <dbReference type="ChEBI" id="CHEBI:29108"/>
    </ligand>
</feature>
<dbReference type="AlphaFoldDB" id="A0A8J1UMJ3"/>
<dbReference type="InterPro" id="IPR036985">
    <property type="entry name" value="Transglutaminase-like_sf"/>
</dbReference>
<dbReference type="Pfam" id="PF01841">
    <property type="entry name" value="Transglut_core"/>
    <property type="match status" value="1"/>
</dbReference>
<dbReference type="InterPro" id="IPR036238">
    <property type="entry name" value="Transglutaminase_C_sf"/>
</dbReference>
<dbReference type="InterPro" id="IPR014756">
    <property type="entry name" value="Ig_E-set"/>
</dbReference>
<dbReference type="SUPFAM" id="SSF49309">
    <property type="entry name" value="Transglutaminase, two C-terminal domains"/>
    <property type="match status" value="2"/>
</dbReference>
<dbReference type="InterPro" id="IPR023608">
    <property type="entry name" value="Transglutaminase_animal"/>
</dbReference>
<feature type="region of interest" description="Disordered" evidence="4">
    <location>
        <begin position="1"/>
        <end position="58"/>
    </location>
</feature>
<feature type="active site" evidence="2">
    <location>
        <position position="382"/>
    </location>
</feature>
<proteinExistence type="inferred from homology"/>
<comment type="similarity">
    <text evidence="1">Belongs to the transglutaminase superfamily. Transglutaminase family.</text>
</comment>
<feature type="compositionally biased region" description="Basic residues" evidence="4">
    <location>
        <begin position="48"/>
        <end position="58"/>
    </location>
</feature>
<dbReference type="PANTHER" id="PTHR11590:SF40">
    <property type="entry name" value="HEMOCYTE PROTEIN-GLUTAMINE GAMMA-GLUTAMYLTRANSFERASE-LIKE PROTEIN"/>
    <property type="match status" value="1"/>
</dbReference>
<organism evidence="5 6">
    <name type="scientific">Owenia fusiformis</name>
    <name type="common">Polychaete worm</name>
    <dbReference type="NCBI Taxonomy" id="6347"/>
    <lineage>
        <taxon>Eukaryota</taxon>
        <taxon>Metazoa</taxon>
        <taxon>Spiralia</taxon>
        <taxon>Lophotrochozoa</taxon>
        <taxon>Annelida</taxon>
        <taxon>Polychaeta</taxon>
        <taxon>Sedentaria</taxon>
        <taxon>Canalipalpata</taxon>
        <taxon>Sabellida</taxon>
        <taxon>Oweniida</taxon>
        <taxon>Oweniidae</taxon>
        <taxon>Owenia</taxon>
    </lineage>
</organism>
<comment type="caution">
    <text evidence="5">The sequence shown here is derived from an EMBL/GenBank/DDBJ whole genome shotgun (WGS) entry which is preliminary data.</text>
</comment>
<name>A0A8J1UMJ3_OWEFU</name>
<dbReference type="FunFam" id="3.90.260.10:FF:000002">
    <property type="entry name" value="Erythrocyte membrane protein band 4.2"/>
    <property type="match status" value="1"/>
</dbReference>
<keyword evidence="3" id="KW-0479">Metal-binding</keyword>
<evidence type="ECO:0000256" key="2">
    <source>
        <dbReference type="PIRSR" id="PIRSR000459-1"/>
    </source>
</evidence>
<dbReference type="InterPro" id="IPR002931">
    <property type="entry name" value="Transglutaminase-like"/>
</dbReference>
<evidence type="ECO:0000313" key="6">
    <source>
        <dbReference type="Proteomes" id="UP000749559"/>
    </source>
</evidence>
<reference evidence="5" key="1">
    <citation type="submission" date="2022-03" db="EMBL/GenBank/DDBJ databases">
        <authorList>
            <person name="Martin C."/>
        </authorList>
    </citation>
    <scope>NUCLEOTIDE SEQUENCE</scope>
</reference>
<dbReference type="PIRSF" id="PIRSF000459">
    <property type="entry name" value="TGM_EBP42"/>
    <property type="match status" value="1"/>
</dbReference>
<feature type="binding site" evidence="3">
    <location>
        <position position="557"/>
    </location>
    <ligand>
        <name>Ca(2+)</name>
        <dbReference type="ChEBI" id="CHEBI:29108"/>
    </ligand>
</feature>
<gene>
    <name evidence="5" type="ORF">OFUS_LOCUS7212</name>
</gene>
<dbReference type="Gene3D" id="3.90.260.10">
    <property type="entry name" value="Transglutaminase-like"/>
    <property type="match status" value="1"/>
</dbReference>
<comment type="cofactor">
    <cofactor evidence="3">
        <name>Ca(2+)</name>
        <dbReference type="ChEBI" id="CHEBI:29108"/>
    </cofactor>
    <text evidence="3">Binds 1 Ca(2+) ion per subunit.</text>
</comment>
<feature type="compositionally biased region" description="Gly residues" evidence="4">
    <location>
        <begin position="87"/>
        <end position="97"/>
    </location>
</feature>
<dbReference type="Proteomes" id="UP000749559">
    <property type="component" value="Unassembled WGS sequence"/>
</dbReference>